<reference evidence="2" key="2">
    <citation type="submission" date="2004-02" db="EMBL/GenBank/DDBJ databases">
        <authorList>
            <consortium name="Genoscope"/>
            <consortium name="Whitehead Institute Centre for Genome Research"/>
        </authorList>
    </citation>
    <scope>NUCLEOTIDE SEQUENCE</scope>
</reference>
<dbReference type="KEGG" id="tng:GSTEN00013974G001"/>
<feature type="region of interest" description="Disordered" evidence="1">
    <location>
        <begin position="68"/>
        <end position="107"/>
    </location>
</feature>
<reference evidence="2" key="1">
    <citation type="journal article" date="2004" name="Nature">
        <title>Genome duplication in the teleost fish Tetraodon nigroviridis reveals the early vertebrate proto-karyotype.</title>
        <authorList>
            <person name="Jaillon O."/>
            <person name="Aury J.-M."/>
            <person name="Brunet F."/>
            <person name="Petit J.-L."/>
            <person name="Stange-Thomann N."/>
            <person name="Mauceli E."/>
            <person name="Bouneau L."/>
            <person name="Fischer C."/>
            <person name="Ozouf-Costaz C."/>
            <person name="Bernot A."/>
            <person name="Nicaud S."/>
            <person name="Jaffe D."/>
            <person name="Fisher S."/>
            <person name="Lutfalla G."/>
            <person name="Dossat C."/>
            <person name="Segurens B."/>
            <person name="Dasilva C."/>
            <person name="Salanoubat M."/>
            <person name="Levy M."/>
            <person name="Boudet N."/>
            <person name="Castellano S."/>
            <person name="Anthouard V."/>
            <person name="Jubin C."/>
            <person name="Castelli V."/>
            <person name="Katinka M."/>
            <person name="Vacherie B."/>
            <person name="Biemont C."/>
            <person name="Skalli Z."/>
            <person name="Cattolico L."/>
            <person name="Poulain J."/>
            <person name="De Berardinis V."/>
            <person name="Cruaud C."/>
            <person name="Duprat S."/>
            <person name="Brottier P."/>
            <person name="Coutanceau J.-P."/>
            <person name="Gouzy J."/>
            <person name="Parra G."/>
            <person name="Lardier G."/>
            <person name="Chapple C."/>
            <person name="McKernan K.J."/>
            <person name="McEwan P."/>
            <person name="Bosak S."/>
            <person name="Kellis M."/>
            <person name="Volff J.-N."/>
            <person name="Guigo R."/>
            <person name="Zody M.C."/>
            <person name="Mesirov J."/>
            <person name="Lindblad-Toh K."/>
            <person name="Birren B."/>
            <person name="Nusbaum C."/>
            <person name="Kahn D."/>
            <person name="Robinson-Rechavi M."/>
            <person name="Laudet V."/>
            <person name="Schachter V."/>
            <person name="Quetier F."/>
            <person name="Saurin W."/>
            <person name="Scarpelli C."/>
            <person name="Wincker P."/>
            <person name="Lander E.S."/>
            <person name="Weissenbach J."/>
            <person name="Roest Crollius H."/>
        </authorList>
    </citation>
    <scope>NUCLEOTIDE SEQUENCE [LARGE SCALE GENOMIC DNA]</scope>
</reference>
<accession>Q4SRC4</accession>
<evidence type="ECO:0000256" key="1">
    <source>
        <dbReference type="SAM" id="MobiDB-lite"/>
    </source>
</evidence>
<gene>
    <name evidence="2" type="ORF">GSTENG00013974001</name>
</gene>
<organism evidence="2">
    <name type="scientific">Tetraodon nigroviridis</name>
    <name type="common">Spotted green pufferfish</name>
    <name type="synonym">Chelonodon nigroviridis</name>
    <dbReference type="NCBI Taxonomy" id="99883"/>
    <lineage>
        <taxon>Eukaryota</taxon>
        <taxon>Metazoa</taxon>
        <taxon>Chordata</taxon>
        <taxon>Craniata</taxon>
        <taxon>Vertebrata</taxon>
        <taxon>Euteleostomi</taxon>
        <taxon>Actinopterygii</taxon>
        <taxon>Neopterygii</taxon>
        <taxon>Teleostei</taxon>
        <taxon>Neoteleostei</taxon>
        <taxon>Acanthomorphata</taxon>
        <taxon>Eupercaria</taxon>
        <taxon>Tetraodontiformes</taxon>
        <taxon>Tetradontoidea</taxon>
        <taxon>Tetraodontidae</taxon>
        <taxon>Tetraodon</taxon>
    </lineage>
</organism>
<dbReference type="AlphaFoldDB" id="Q4SRC4"/>
<name>Q4SRC4_TETNG</name>
<dbReference type="EMBL" id="CAAE01014528">
    <property type="protein sequence ID" value="CAF96808.1"/>
    <property type="molecule type" value="Genomic_DNA"/>
</dbReference>
<feature type="compositionally biased region" description="Basic and acidic residues" evidence="1">
    <location>
        <begin position="71"/>
        <end position="85"/>
    </location>
</feature>
<evidence type="ECO:0000313" key="2">
    <source>
        <dbReference type="EMBL" id="CAF96808.1"/>
    </source>
</evidence>
<protein>
    <submittedName>
        <fullName evidence="2">(spotted green pufferfish) hypothetical protein</fullName>
    </submittedName>
</protein>
<sequence length="107" mass="12063">MEPVLKKDCSAQQPSLSIETDRSVSGCVSETTAESEDAGCFSWFLCGRSWRKNKKKLTSWFRRRFARKAARAPERDPAHSLRDKITLGLTPSGSGKRSKNSFVKERP</sequence>
<comment type="caution">
    <text evidence="2">The sequence shown here is derived from an EMBL/GenBank/DDBJ whole genome shotgun (WGS) entry which is preliminary data.</text>
</comment>
<proteinExistence type="predicted"/>